<comment type="caution">
    <text evidence="2">The sequence shown here is derived from an EMBL/GenBank/DDBJ whole genome shotgun (WGS) entry which is preliminary data.</text>
</comment>
<organism evidence="2 3">
    <name type="scientific">Prorocentrum cordatum</name>
    <dbReference type="NCBI Taxonomy" id="2364126"/>
    <lineage>
        <taxon>Eukaryota</taxon>
        <taxon>Sar</taxon>
        <taxon>Alveolata</taxon>
        <taxon>Dinophyceae</taxon>
        <taxon>Prorocentrales</taxon>
        <taxon>Prorocentraceae</taxon>
        <taxon>Prorocentrum</taxon>
    </lineage>
</organism>
<dbReference type="Proteomes" id="UP001189429">
    <property type="component" value="Unassembled WGS sequence"/>
</dbReference>
<evidence type="ECO:0000256" key="1">
    <source>
        <dbReference type="SAM" id="MobiDB-lite"/>
    </source>
</evidence>
<sequence>MPLSVMGWIHAWDILDVNTNKKYNTAALMRWKQILKLVFMAIAMTRHPAVALIFHNGRRHGKEEILEGRLEPPAPRRLLPLSTMVKVELQEEMEANGLEFKGLACREMRVILNEQRIENGQSRKGARAGDPELRGLAKKTRAELIQLARKRDVKVTDDMLKDKIVCLLLGQTPTAGCFDDRECFLSLLELRKGTARQVSGATCLRRLRERGAANREKELVDQRPGGNCSRKCRRGGEPELGDDCSEGQKSQTARARRKMKPGQIKRYKDMVNKAISFLTWQTMFLSAFLVKPFFLEGKAIVQDLCEVFNVETDASYDLMQIFAGEASISEEFSRKGLKVCAPIDQKYNYDLRNEQRRREVLQLFYSCKPKLLTLEYPCTLWTQLTRVNYRGEARQQELRRKRRRDRPLLDFVEEIGMMQLNSKWGILFENPWTSEVFNQPQIKRLKEHSRAKEVKIDMCQFNLRHPKSNEMIKKPTKLLVANDSYVKKLGRQCDGSRPHHLLEGAHYTRKAGRYTQEFAKAVLQAYQRSNMTYIMEHGVYATGDLMDLVGGESDEWFYYENVGDFTEIPAKLPDGPDWSRVGRRRVTDLEADMVLQVFEKADITADLIKPKLDRTAKLKIRLWYKPEPVADDIGAKAIQFGPGSSECSSKDLAALRQLHQNLGHPSNEDLARSLRFSGCRSEVVKAAKSLRCATCMSNVRKRIARPARLSHAADCNEQIGLDCFTIKDVDGKPWDFLSVVDLGATFHVVGMIESHHSEVLVKVFTQIWTSWAGPPASAVVDLERGFGSVFQDMLDKFHCVVVPVAGQAAWQRGRTERQGGWWEELAERTIAHAAASGESDMRVIASVVTGAKNALRRQCGFSPEQWMELTTTQHTKELIFSLWNAFMEMQNDNTLRKALLGRTRVRPHPLEQGDLCFYYRQLKKGSIKKGTWLGPAVIVGKQGQNYWISHGGFTELLPRRKLGGQALTINTAKHSTNFEDYIKTPTPPRIWNTKTYEENNHHLSKRKEAKWNLKMQNRLQNQLKTFKEISSAFESTDNVQKQLDKQDTVTSSTFAVILRGARAQSERLRKKLQDKEIAWKDIPEEHKPLYQKAIAEHWEEWKKFGSVEALSLEESQRARWENDSNRFLPSRSVFRDKNVTVRTEANPVPVKAKARLCAGGHRDPDLQTGALRTDAPTVTRTSSLLFFIMAARYDWEPVCADIMSAFMQGEEQPRDKPLFMEQPPQGLPGLQPGQVLRIVKGISSVFAEKWEPLEPSKDRKRDLGCPATDIETAENRSLIGSLGWLATQTLPDLAAGVSMAQRVQNSPAVADLIETNRIASEAKRYKDTAITIPKLNGELCILVFHDAAWANVDEPDDKVTGSAWWCMRRARTAYASEAPKRLKAKSQAGFLVFVAEKAIIQNGEGKAALVDWSTLQAAAEFIERLSCRDGGEAMGQHFGEFETAQRDAANLVGVPRKATSEDVRIRLVHMGDPELAKRVDCWRAGRRAVAHPPGQVGKRVLEALRRPVRDGAGTAGSSSTDGAEEGFMETRRGPDIEWASPTTDQAYERLEFPLLKSVPDLVHGVRGDQVAGDRETFVHLAAVDEKIGELFEPKAMHLESHGNGDTACGKTEL</sequence>
<dbReference type="EMBL" id="CAUYUJ010015623">
    <property type="protein sequence ID" value="CAK0856334.1"/>
    <property type="molecule type" value="Genomic_DNA"/>
</dbReference>
<accession>A0ABN9UC47</accession>
<feature type="compositionally biased region" description="Low complexity" evidence="1">
    <location>
        <begin position="1510"/>
        <end position="1521"/>
    </location>
</feature>
<feature type="region of interest" description="Disordered" evidence="1">
    <location>
        <begin position="1507"/>
        <end position="1539"/>
    </location>
</feature>
<gene>
    <name evidence="2" type="ORF">PCOR1329_LOCUS46746</name>
</gene>
<reference evidence="2" key="1">
    <citation type="submission" date="2023-10" db="EMBL/GenBank/DDBJ databases">
        <authorList>
            <person name="Chen Y."/>
            <person name="Shah S."/>
            <person name="Dougan E. K."/>
            <person name="Thang M."/>
            <person name="Chan C."/>
        </authorList>
    </citation>
    <scope>NUCLEOTIDE SEQUENCE [LARGE SCALE GENOMIC DNA]</scope>
</reference>
<name>A0ABN9UC47_9DINO</name>
<evidence type="ECO:0000313" key="2">
    <source>
        <dbReference type="EMBL" id="CAK0856334.1"/>
    </source>
</evidence>
<keyword evidence="3" id="KW-1185">Reference proteome</keyword>
<protein>
    <recommendedName>
        <fullName evidence="4">Integrase catalytic domain-containing protein</fullName>
    </recommendedName>
</protein>
<proteinExistence type="predicted"/>
<evidence type="ECO:0000313" key="3">
    <source>
        <dbReference type="Proteomes" id="UP001189429"/>
    </source>
</evidence>
<feature type="region of interest" description="Disordered" evidence="1">
    <location>
        <begin position="227"/>
        <end position="259"/>
    </location>
</feature>
<evidence type="ECO:0008006" key="4">
    <source>
        <dbReference type="Google" id="ProtNLM"/>
    </source>
</evidence>